<reference evidence="1 2" key="1">
    <citation type="submission" date="2023-01" db="EMBL/GenBank/DDBJ databases">
        <authorList>
            <person name="Kreplak J."/>
        </authorList>
    </citation>
    <scope>NUCLEOTIDE SEQUENCE [LARGE SCALE GENOMIC DNA]</scope>
</reference>
<protein>
    <submittedName>
        <fullName evidence="1">Uncharacterized protein</fullName>
    </submittedName>
</protein>
<sequence>MSEDLHKKIRKLKKLSYGSASIIEFQMRQLSISTLIFPNRNHTGSTFQLSLQSLSLFSIFTFTHLQSSISDLHASTSSSYSTFFNLHQLLQPSLSFSAISCRSSSEDFSEIHIPSSSIICNNICIFIITASPATSYNNDFIRVFFNFRRHLYNNSQQYHNTSRKREVKQQERYKRVRIPETSRKDIRISHRCNSVEGAADSSMVGNTFQSFPLAYNVAMLFF</sequence>
<dbReference type="AlphaFoldDB" id="A0AAV0YFB6"/>
<accession>A0AAV0YFB6</accession>
<dbReference type="Proteomes" id="UP001157006">
    <property type="component" value="Unassembled WGS sequence"/>
</dbReference>
<proteinExistence type="predicted"/>
<evidence type="ECO:0000313" key="2">
    <source>
        <dbReference type="Proteomes" id="UP001157006"/>
    </source>
</evidence>
<dbReference type="EMBL" id="CATIWC010000520">
    <property type="protein sequence ID" value="CAI8583218.1"/>
    <property type="molecule type" value="Genomic_DNA"/>
</dbReference>
<organism evidence="1 2">
    <name type="scientific">Vicia faba</name>
    <name type="common">Broad bean</name>
    <name type="synonym">Faba vulgaris</name>
    <dbReference type="NCBI Taxonomy" id="3906"/>
    <lineage>
        <taxon>Eukaryota</taxon>
        <taxon>Viridiplantae</taxon>
        <taxon>Streptophyta</taxon>
        <taxon>Embryophyta</taxon>
        <taxon>Tracheophyta</taxon>
        <taxon>Spermatophyta</taxon>
        <taxon>Magnoliopsida</taxon>
        <taxon>eudicotyledons</taxon>
        <taxon>Gunneridae</taxon>
        <taxon>Pentapetalae</taxon>
        <taxon>rosids</taxon>
        <taxon>fabids</taxon>
        <taxon>Fabales</taxon>
        <taxon>Fabaceae</taxon>
        <taxon>Papilionoideae</taxon>
        <taxon>50 kb inversion clade</taxon>
        <taxon>NPAAA clade</taxon>
        <taxon>Hologalegina</taxon>
        <taxon>IRL clade</taxon>
        <taxon>Fabeae</taxon>
        <taxon>Vicia</taxon>
    </lineage>
</organism>
<name>A0AAV0YFB6_VICFA</name>
<keyword evidence="2" id="KW-1185">Reference proteome</keyword>
<comment type="caution">
    <text evidence="1">The sequence shown here is derived from an EMBL/GenBank/DDBJ whole genome shotgun (WGS) entry which is preliminary data.</text>
</comment>
<evidence type="ECO:0000313" key="1">
    <source>
        <dbReference type="EMBL" id="CAI8583218.1"/>
    </source>
</evidence>
<gene>
    <name evidence="1" type="ORF">VFH_U017440</name>
</gene>